<dbReference type="EMBL" id="HBFM01002674">
    <property type="protein sequence ID" value="CAD8765148.1"/>
    <property type="molecule type" value="Transcribed_RNA"/>
</dbReference>
<accession>A0A7S0UKA7</accession>
<protein>
    <recommendedName>
        <fullName evidence="3">Cytoplasmic dynein 2 light intermediate chain 1</fullName>
    </recommendedName>
</protein>
<feature type="region of interest" description="Disordered" evidence="13">
    <location>
        <begin position="387"/>
        <end position="433"/>
    </location>
</feature>
<evidence type="ECO:0000256" key="6">
    <source>
        <dbReference type="ARBA" id="ARBA00022701"/>
    </source>
</evidence>
<dbReference type="AlphaFoldDB" id="A0A7S0UKA7"/>
<keyword evidence="5" id="KW-0963">Cytoplasm</keyword>
<dbReference type="GO" id="GO:0005868">
    <property type="term" value="C:cytoplasmic dynein complex"/>
    <property type="evidence" value="ECO:0007669"/>
    <property type="project" value="InterPro"/>
</dbReference>
<evidence type="ECO:0000313" key="14">
    <source>
        <dbReference type="EMBL" id="CAD8765148.1"/>
    </source>
</evidence>
<proteinExistence type="inferred from homology"/>
<dbReference type="GO" id="GO:0036064">
    <property type="term" value="C:ciliary basal body"/>
    <property type="evidence" value="ECO:0007669"/>
    <property type="project" value="TreeGrafter"/>
</dbReference>
<keyword evidence="4" id="KW-0217">Developmental protein</keyword>
<dbReference type="Pfam" id="PF08477">
    <property type="entry name" value="Roc"/>
    <property type="match status" value="1"/>
</dbReference>
<comment type="subcellular location">
    <subcellularLocation>
        <location evidence="1">Cytoplasm</location>
        <location evidence="1">Cytoskeleton</location>
        <location evidence="1">Cilium basal body</location>
    </subcellularLocation>
</comment>
<keyword evidence="9" id="KW-0969">Cilium</keyword>
<evidence type="ECO:0000256" key="3">
    <source>
        <dbReference type="ARBA" id="ARBA00018863"/>
    </source>
</evidence>
<feature type="region of interest" description="Disordered" evidence="13">
    <location>
        <begin position="333"/>
        <end position="352"/>
    </location>
</feature>
<dbReference type="PANTHER" id="PTHR13236">
    <property type="entry name" value="DYNEIN 2 LIGHT INTERMEDIATE CHAIN, ISOFORM 2"/>
    <property type="match status" value="1"/>
</dbReference>
<name>A0A7S0UKA7_9CHLO</name>
<feature type="compositionally biased region" description="Low complexity" evidence="13">
    <location>
        <begin position="417"/>
        <end position="433"/>
    </location>
</feature>
<evidence type="ECO:0000256" key="8">
    <source>
        <dbReference type="ARBA" id="ARBA00023017"/>
    </source>
</evidence>
<evidence type="ECO:0000256" key="9">
    <source>
        <dbReference type="ARBA" id="ARBA00023069"/>
    </source>
</evidence>
<keyword evidence="11" id="KW-0206">Cytoskeleton</keyword>
<dbReference type="Gene3D" id="3.40.50.300">
    <property type="entry name" value="P-loop containing nucleotide triphosphate hydrolases"/>
    <property type="match status" value="1"/>
</dbReference>
<dbReference type="SUPFAM" id="SSF52540">
    <property type="entry name" value="P-loop containing nucleoside triphosphate hydrolases"/>
    <property type="match status" value="1"/>
</dbReference>
<comment type="similarity">
    <text evidence="2">Belongs to the dynein light intermediate chain family.</text>
</comment>
<organism evidence="14">
    <name type="scientific">Polytomella parva</name>
    <dbReference type="NCBI Taxonomy" id="51329"/>
    <lineage>
        <taxon>Eukaryota</taxon>
        <taxon>Viridiplantae</taxon>
        <taxon>Chlorophyta</taxon>
        <taxon>core chlorophytes</taxon>
        <taxon>Chlorophyceae</taxon>
        <taxon>CS clade</taxon>
        <taxon>Chlamydomonadales</taxon>
        <taxon>Chlamydomonadaceae</taxon>
        <taxon>Polytomella</taxon>
    </lineage>
</organism>
<gene>
    <name evidence="14" type="ORF">PPAR00522_LOCUS1533</name>
</gene>
<dbReference type="GO" id="GO:0005874">
    <property type="term" value="C:microtubule"/>
    <property type="evidence" value="ECO:0007669"/>
    <property type="project" value="UniProtKB-KW"/>
</dbReference>
<evidence type="ECO:0000256" key="12">
    <source>
        <dbReference type="ARBA" id="ARBA00023273"/>
    </source>
</evidence>
<evidence type="ECO:0000256" key="4">
    <source>
        <dbReference type="ARBA" id="ARBA00022473"/>
    </source>
</evidence>
<dbReference type="GO" id="GO:0045504">
    <property type="term" value="F:dynein heavy chain binding"/>
    <property type="evidence" value="ECO:0007669"/>
    <property type="project" value="TreeGrafter"/>
</dbReference>
<evidence type="ECO:0000256" key="10">
    <source>
        <dbReference type="ARBA" id="ARBA00023175"/>
    </source>
</evidence>
<keyword evidence="8" id="KW-0243">Dynein</keyword>
<dbReference type="PANTHER" id="PTHR13236:SF0">
    <property type="entry name" value="CYTOPLASMIC DYNEIN 2 LIGHT INTERMEDIATE CHAIN 1"/>
    <property type="match status" value="1"/>
</dbReference>
<evidence type="ECO:0000256" key="5">
    <source>
        <dbReference type="ARBA" id="ARBA00022490"/>
    </source>
</evidence>
<feature type="compositionally biased region" description="Low complexity" evidence="13">
    <location>
        <begin position="392"/>
        <end position="405"/>
    </location>
</feature>
<evidence type="ECO:0000256" key="2">
    <source>
        <dbReference type="ARBA" id="ARBA00006831"/>
    </source>
</evidence>
<dbReference type="InterPro" id="IPR027417">
    <property type="entry name" value="P-loop_NTPase"/>
</dbReference>
<reference evidence="14" key="1">
    <citation type="submission" date="2021-01" db="EMBL/GenBank/DDBJ databases">
        <authorList>
            <person name="Corre E."/>
            <person name="Pelletier E."/>
            <person name="Niang G."/>
            <person name="Scheremetjew M."/>
            <person name="Finn R."/>
            <person name="Kale V."/>
            <person name="Holt S."/>
            <person name="Cochrane G."/>
            <person name="Meng A."/>
            <person name="Brown T."/>
            <person name="Cohen L."/>
        </authorList>
    </citation>
    <scope>NUCLEOTIDE SEQUENCE</scope>
    <source>
        <strain evidence="14">SAG 63-3</strain>
    </source>
</reference>
<dbReference type="GO" id="GO:0005930">
    <property type="term" value="C:axoneme"/>
    <property type="evidence" value="ECO:0007669"/>
    <property type="project" value="TreeGrafter"/>
</dbReference>
<evidence type="ECO:0000256" key="1">
    <source>
        <dbReference type="ARBA" id="ARBA00004120"/>
    </source>
</evidence>
<sequence>MSSSTLAIKTPGTLWAKALEQVAATAKKPEGRGDAFVYFIGNRGSGKSTLLNRFLYPSRAETPKPSEGVEYTYARKPSAYDHERKDLAHIWELGGSQEFMEEIMSMDQLFLTFKQVTTAVVVIVVDLSDPSGALASAQFWLNQVKKKLASSYEKFEKKGHQLPEQLRQRAKVKLYGSNDDKDLVWHSGISLVIAATKYDAFRNEDPEVKKVMARSLRYLAHANGAFLTYLSGLQVTGGGATSAAETAAEAALLDNFSRLMNHLVFTGLEKKPSLKLNPMTDHLAPLMVPAGTDRFRDIGHPRGGHSGSQDSRSFLEQGMQEWREMFERTFPGAREREARLNSREESGSKFRIPEQYNEEEIDMARERRLGELEAYRRDLAAASEAAKKKMLMAKLAQQQQQQQQQSRDPALRRKPGASSSVASSSSSRQSSRA</sequence>
<dbReference type="InterPro" id="IPR040045">
    <property type="entry name" value="DYNC2LI1"/>
</dbReference>
<dbReference type="GO" id="GO:0035721">
    <property type="term" value="P:intraciliary retrograde transport"/>
    <property type="evidence" value="ECO:0007669"/>
    <property type="project" value="InterPro"/>
</dbReference>
<keyword evidence="12" id="KW-0966">Cell projection</keyword>
<evidence type="ECO:0000256" key="11">
    <source>
        <dbReference type="ARBA" id="ARBA00023212"/>
    </source>
</evidence>
<evidence type="ECO:0000256" key="13">
    <source>
        <dbReference type="SAM" id="MobiDB-lite"/>
    </source>
</evidence>
<dbReference type="GO" id="GO:0035735">
    <property type="term" value="P:intraciliary transport involved in cilium assembly"/>
    <property type="evidence" value="ECO:0007669"/>
    <property type="project" value="InterPro"/>
</dbReference>
<evidence type="ECO:0000256" key="7">
    <source>
        <dbReference type="ARBA" id="ARBA00022794"/>
    </source>
</evidence>
<keyword evidence="7" id="KW-0970">Cilium biogenesis/degradation</keyword>
<keyword evidence="6" id="KW-0493">Microtubule</keyword>
<keyword evidence="10" id="KW-0505">Motor protein</keyword>